<dbReference type="Gene3D" id="1.10.287.130">
    <property type="match status" value="1"/>
</dbReference>
<proteinExistence type="predicted"/>
<dbReference type="InterPro" id="IPR011006">
    <property type="entry name" value="CheY-like_superfamily"/>
</dbReference>
<feature type="domain" description="Histidine kinase" evidence="8">
    <location>
        <begin position="530"/>
        <end position="646"/>
    </location>
</feature>
<gene>
    <name evidence="10" type="ORF">HMPREF1541_06727</name>
</gene>
<dbReference type="Gene3D" id="3.40.50.2300">
    <property type="match status" value="1"/>
</dbReference>
<dbReference type="InParanoid" id="W2RQT9"/>
<evidence type="ECO:0000313" key="11">
    <source>
        <dbReference type="Proteomes" id="UP000030752"/>
    </source>
</evidence>
<dbReference type="GeneID" id="19974066"/>
<evidence type="ECO:0000256" key="3">
    <source>
        <dbReference type="ARBA" id="ARBA00022553"/>
    </source>
</evidence>
<dbReference type="GO" id="GO:0000155">
    <property type="term" value="F:phosphorelay sensor kinase activity"/>
    <property type="evidence" value="ECO:0007669"/>
    <property type="project" value="InterPro"/>
</dbReference>
<dbReference type="Pfam" id="PF00072">
    <property type="entry name" value="Response_reg"/>
    <property type="match status" value="1"/>
</dbReference>
<dbReference type="InterPro" id="IPR036890">
    <property type="entry name" value="HATPase_C_sf"/>
</dbReference>
<dbReference type="eggNOG" id="KOG0519">
    <property type="taxonomic scope" value="Eukaryota"/>
</dbReference>
<evidence type="ECO:0000259" key="9">
    <source>
        <dbReference type="PROSITE" id="PS50110"/>
    </source>
</evidence>
<feature type="compositionally biased region" description="Polar residues" evidence="7">
    <location>
        <begin position="440"/>
        <end position="451"/>
    </location>
</feature>
<dbReference type="CDD" id="cd00082">
    <property type="entry name" value="HisKA"/>
    <property type="match status" value="1"/>
</dbReference>
<dbReference type="InterPro" id="IPR003594">
    <property type="entry name" value="HATPase_dom"/>
</dbReference>
<comment type="catalytic activity">
    <reaction evidence="1">
        <text>ATP + protein L-histidine = ADP + protein N-phospho-L-histidine.</text>
        <dbReference type="EC" id="2.7.13.3"/>
    </reaction>
</comment>
<dbReference type="SMART" id="SM00387">
    <property type="entry name" value="HATPase_c"/>
    <property type="match status" value="1"/>
</dbReference>
<evidence type="ECO:0000256" key="7">
    <source>
        <dbReference type="SAM" id="MobiDB-lite"/>
    </source>
</evidence>
<dbReference type="Pfam" id="PF02518">
    <property type="entry name" value="HATPase_c"/>
    <property type="match status" value="1"/>
</dbReference>
<organism evidence="10 11">
    <name type="scientific">Cyphellophora europaea (strain CBS 101466)</name>
    <name type="common">Phialophora europaea</name>
    <dbReference type="NCBI Taxonomy" id="1220924"/>
    <lineage>
        <taxon>Eukaryota</taxon>
        <taxon>Fungi</taxon>
        <taxon>Dikarya</taxon>
        <taxon>Ascomycota</taxon>
        <taxon>Pezizomycotina</taxon>
        <taxon>Eurotiomycetes</taxon>
        <taxon>Chaetothyriomycetidae</taxon>
        <taxon>Chaetothyriales</taxon>
        <taxon>Cyphellophoraceae</taxon>
        <taxon>Cyphellophora</taxon>
    </lineage>
</organism>
<evidence type="ECO:0000313" key="10">
    <source>
        <dbReference type="EMBL" id="ETN38690.1"/>
    </source>
</evidence>
<dbReference type="InterPro" id="IPR005467">
    <property type="entry name" value="His_kinase_dom"/>
</dbReference>
<dbReference type="Proteomes" id="UP000030752">
    <property type="component" value="Unassembled WGS sequence"/>
</dbReference>
<dbReference type="GO" id="GO:0005886">
    <property type="term" value="C:plasma membrane"/>
    <property type="evidence" value="ECO:0007669"/>
    <property type="project" value="TreeGrafter"/>
</dbReference>
<feature type="region of interest" description="Disordered" evidence="7">
    <location>
        <begin position="627"/>
        <end position="734"/>
    </location>
</feature>
<accession>W2RQT9</accession>
<evidence type="ECO:0000256" key="2">
    <source>
        <dbReference type="ARBA" id="ARBA00012438"/>
    </source>
</evidence>
<dbReference type="RefSeq" id="XP_008719279.1">
    <property type="nucleotide sequence ID" value="XM_008721057.1"/>
</dbReference>
<dbReference type="STRING" id="1220924.W2RQT9"/>
<feature type="region of interest" description="Disordered" evidence="7">
    <location>
        <begin position="371"/>
        <end position="460"/>
    </location>
</feature>
<dbReference type="Gene3D" id="3.30.565.10">
    <property type="entry name" value="Histidine kinase-like ATPase, C-terminal domain"/>
    <property type="match status" value="1"/>
</dbReference>
<dbReference type="SUPFAM" id="SSF55874">
    <property type="entry name" value="ATPase domain of HSP90 chaperone/DNA topoisomerase II/histidine kinase"/>
    <property type="match status" value="1"/>
</dbReference>
<evidence type="ECO:0000256" key="5">
    <source>
        <dbReference type="ARBA" id="ARBA00022777"/>
    </source>
</evidence>
<keyword evidence="3 6" id="KW-0597">Phosphoprotein</keyword>
<dbReference type="EC" id="2.7.13.3" evidence="2"/>
<dbReference type="FunFam" id="1.10.287.130:FF:000100">
    <property type="entry name" value="Sensor histidine kinase/response regulator"/>
    <property type="match status" value="1"/>
</dbReference>
<evidence type="ECO:0000256" key="4">
    <source>
        <dbReference type="ARBA" id="ARBA00022679"/>
    </source>
</evidence>
<dbReference type="HOGENOM" id="CLU_005360_0_0_1"/>
<reference evidence="10 11" key="1">
    <citation type="submission" date="2013-03" db="EMBL/GenBank/DDBJ databases">
        <title>The Genome Sequence of Phialophora europaea CBS 101466.</title>
        <authorList>
            <consortium name="The Broad Institute Genomics Platform"/>
            <person name="Cuomo C."/>
            <person name="de Hoog S."/>
            <person name="Gorbushina A."/>
            <person name="Walker B."/>
            <person name="Young S.K."/>
            <person name="Zeng Q."/>
            <person name="Gargeya S."/>
            <person name="Fitzgerald M."/>
            <person name="Haas B."/>
            <person name="Abouelleil A."/>
            <person name="Allen A.W."/>
            <person name="Alvarado L."/>
            <person name="Arachchi H.M."/>
            <person name="Berlin A.M."/>
            <person name="Chapman S.B."/>
            <person name="Gainer-Dewar J."/>
            <person name="Goldberg J."/>
            <person name="Griggs A."/>
            <person name="Gujja S."/>
            <person name="Hansen M."/>
            <person name="Howarth C."/>
            <person name="Imamovic A."/>
            <person name="Ireland A."/>
            <person name="Larimer J."/>
            <person name="McCowan C."/>
            <person name="Murphy C."/>
            <person name="Pearson M."/>
            <person name="Poon T.W."/>
            <person name="Priest M."/>
            <person name="Roberts A."/>
            <person name="Saif S."/>
            <person name="Shea T."/>
            <person name="Sisk P."/>
            <person name="Sykes S."/>
            <person name="Wortman J."/>
            <person name="Nusbaum C."/>
            <person name="Birren B."/>
        </authorList>
    </citation>
    <scope>NUCLEOTIDE SEQUENCE [LARGE SCALE GENOMIC DNA]</scope>
    <source>
        <strain evidence="10 11">CBS 101466</strain>
    </source>
</reference>
<dbReference type="SUPFAM" id="SSF52172">
    <property type="entry name" value="CheY-like"/>
    <property type="match status" value="1"/>
</dbReference>
<feature type="domain" description="Response regulatory" evidence="9">
    <location>
        <begin position="745"/>
        <end position="909"/>
    </location>
</feature>
<dbReference type="PROSITE" id="PS50109">
    <property type="entry name" value="HIS_KIN"/>
    <property type="match status" value="1"/>
</dbReference>
<protein>
    <recommendedName>
        <fullName evidence="2">histidine kinase</fullName>
        <ecNumber evidence="2">2.7.13.3</ecNumber>
    </recommendedName>
</protein>
<dbReference type="VEuPathDB" id="FungiDB:HMPREF1541_06727"/>
<dbReference type="InterPro" id="IPR004358">
    <property type="entry name" value="Sig_transdc_His_kin-like_C"/>
</dbReference>
<dbReference type="PROSITE" id="PS50110">
    <property type="entry name" value="RESPONSE_REGULATORY"/>
    <property type="match status" value="1"/>
</dbReference>
<keyword evidence="5" id="KW-0418">Kinase</keyword>
<feature type="compositionally biased region" description="Polar residues" evidence="7">
    <location>
        <begin position="648"/>
        <end position="688"/>
    </location>
</feature>
<sequence>MANHDPDPKAPPIERTSLCLSSIQPGMSIHAGDPGFRETLQSISATPESDATERLVELKAQLKAAKTETFWTKLMEGLTSITQAQYGFVAKRILVDDHDAAVEMPPIGEPGSCLLGVAFYYNDGGGKVGMHHDYKYTAWGSPCAHMKHDKVFIVPERMSEFITANPNNLPLTAEGYIGVPLFFDGKCFAHFGLMWTQDGLDQKKISWSYLEMLLHALEDIIVDRLLSGQSFAKQKPPQTLTPPEPSTVVPQEAITAQQSLKPYAKSLSHELRTPMHGVVGMLDIMHASVQEQVEGQLNPRLRTVFRSLRDNIEVVQDSAKRAVEAADNVVHAYDMNMQIPDTPMQDNESPAITHGNGNYFDYKPARVIEGNNIPFNNHKRRRSTEGSWQFGPPSKVRQVEAVPGDVSPHSNSPPSTSPAFPTRRFSPSLRTPDSLAPPLQTETSVTPSIPGSDSEALPTPGLRQTSIRQLLPIVINDALRVGGRPDSAISEPTDLGEKIEVRSRSSNGDVSQKLIEWIVDADVPESFLVDERDLAKLIYEVFLNAFKFTDQGKVEITVKLSSNQRYLVTKVRDQGDGIPVDFQPKLFKPFSREDNSTTRSKEGLGLGLMVARGLARRLGGDVSLVRSELSGPHQGSDFEIRVPLEPGMSTSRSATPMSYTPNPSKNGVRGTTSLTPKSSTSIFTLNTASRKSQQQNSSSPPQPRRFGKENTLSESCKPADRTKRPSPAVLKDGYDRGLASRHPLTFLVAEDNKINRKLLVNMLSKLGYKDVYEAFDGREAVRVMHEIRQTQRLNDKRRGSEIGKTRSKERAEKPLVKKPVDVVLMDLWMPEMDGYQAAEEILRMYGVSGHVNGSRKSMLSPELAPPTILAVSADVTEQAIERATRMGMEGFMTKPYRIRDLEKLILQFCVR</sequence>
<dbReference type="PANTHER" id="PTHR43047">
    <property type="entry name" value="TWO-COMPONENT HISTIDINE PROTEIN KINASE"/>
    <property type="match status" value="1"/>
</dbReference>
<dbReference type="SMART" id="SM00448">
    <property type="entry name" value="REC"/>
    <property type="match status" value="1"/>
</dbReference>
<feature type="compositionally biased region" description="Low complexity" evidence="7">
    <location>
        <begin position="407"/>
        <end position="418"/>
    </location>
</feature>
<dbReference type="SUPFAM" id="SSF47384">
    <property type="entry name" value="Homodimeric domain of signal transducing histidine kinase"/>
    <property type="match status" value="1"/>
</dbReference>
<name>W2RQT9_CYPE1</name>
<dbReference type="EMBL" id="KB822722">
    <property type="protein sequence ID" value="ETN38690.1"/>
    <property type="molecule type" value="Genomic_DNA"/>
</dbReference>
<dbReference type="OrthoDB" id="60033at2759"/>
<dbReference type="InterPro" id="IPR003661">
    <property type="entry name" value="HisK_dim/P_dom"/>
</dbReference>
<dbReference type="AlphaFoldDB" id="W2RQT9"/>
<keyword evidence="11" id="KW-1185">Reference proteome</keyword>
<keyword evidence="4" id="KW-0808">Transferase</keyword>
<dbReference type="InterPro" id="IPR036097">
    <property type="entry name" value="HisK_dim/P_sf"/>
</dbReference>
<dbReference type="CDD" id="cd17546">
    <property type="entry name" value="REC_hyHK_CKI1_RcsC-like"/>
    <property type="match status" value="1"/>
</dbReference>
<dbReference type="GO" id="GO:0009927">
    <property type="term" value="F:histidine phosphotransfer kinase activity"/>
    <property type="evidence" value="ECO:0007669"/>
    <property type="project" value="TreeGrafter"/>
</dbReference>
<feature type="region of interest" description="Disordered" evidence="7">
    <location>
        <begin position="791"/>
        <end position="811"/>
    </location>
</feature>
<evidence type="ECO:0000256" key="1">
    <source>
        <dbReference type="ARBA" id="ARBA00000085"/>
    </source>
</evidence>
<dbReference type="InterPro" id="IPR001789">
    <property type="entry name" value="Sig_transdc_resp-reg_receiver"/>
</dbReference>
<evidence type="ECO:0000259" key="8">
    <source>
        <dbReference type="PROSITE" id="PS50109"/>
    </source>
</evidence>
<dbReference type="PRINTS" id="PR00344">
    <property type="entry name" value="BCTRLSENSOR"/>
</dbReference>
<dbReference type="PANTHER" id="PTHR43047:SF2">
    <property type="entry name" value="HISTIDINE KINASE M7"/>
    <property type="match status" value="1"/>
</dbReference>
<evidence type="ECO:0000256" key="6">
    <source>
        <dbReference type="PROSITE-ProRule" id="PRU00169"/>
    </source>
</evidence>
<feature type="compositionally biased region" description="Low complexity" evidence="7">
    <location>
        <begin position="689"/>
        <end position="699"/>
    </location>
</feature>
<feature type="modified residue" description="4-aspartylphosphate" evidence="6">
    <location>
        <position position="826"/>
    </location>
</feature>